<reference evidence="1 2" key="1">
    <citation type="submission" date="2019-07" db="EMBL/GenBank/DDBJ databases">
        <title>Hymenobacter sp. straun FUR1 Genome sequencing and assembly.</title>
        <authorList>
            <person name="Chhetri G."/>
        </authorList>
    </citation>
    <scope>NUCLEOTIDE SEQUENCE [LARGE SCALE GENOMIC DNA]</scope>
    <source>
        <strain evidence="1 2">Fur1</strain>
    </source>
</reference>
<dbReference type="NCBIfam" id="TIGR02453">
    <property type="entry name" value="TIGR02453 family protein"/>
    <property type="match status" value="1"/>
</dbReference>
<dbReference type="AlphaFoldDB" id="A0A558BS39"/>
<gene>
    <name evidence="1" type="ORF">FNT36_16785</name>
</gene>
<evidence type="ECO:0000313" key="2">
    <source>
        <dbReference type="Proteomes" id="UP000317624"/>
    </source>
</evidence>
<dbReference type="Pfam" id="PF09365">
    <property type="entry name" value="DUF2461"/>
    <property type="match status" value="1"/>
</dbReference>
<sequence length="225" mass="25133">MDLAFVLDFLRRLAANNNTAWMQGHRADYLRARDTFAALVTEVIRQVAPIAPELAGLTPAQAMFRLLKNDRSQTDPEPYKRRFGSGLVPGGRHAERAGYFLALMPGGGSWLRAGRFTPTPAELVTIRQEIHYSSAEFHRQLAAPELLQHFPAGLDMTVEQLTRPPRGYTADDPDLPWLKLKSFGVNSYFSDTEVLAPDFIDRVVARIAAARPWVQFLNEALGDGK</sequence>
<organism evidence="1 2">
    <name type="scientific">Hymenobacter setariae</name>
    <dbReference type="NCBI Taxonomy" id="2594794"/>
    <lineage>
        <taxon>Bacteria</taxon>
        <taxon>Pseudomonadati</taxon>
        <taxon>Bacteroidota</taxon>
        <taxon>Cytophagia</taxon>
        <taxon>Cytophagales</taxon>
        <taxon>Hymenobacteraceae</taxon>
        <taxon>Hymenobacter</taxon>
    </lineage>
</organism>
<dbReference type="PANTHER" id="PTHR36452:SF1">
    <property type="entry name" value="DUF2461 DOMAIN-CONTAINING PROTEIN"/>
    <property type="match status" value="1"/>
</dbReference>
<dbReference type="InterPro" id="IPR012808">
    <property type="entry name" value="CHP02453"/>
</dbReference>
<evidence type="ECO:0000313" key="1">
    <source>
        <dbReference type="EMBL" id="TVT39311.1"/>
    </source>
</evidence>
<dbReference type="Proteomes" id="UP000317624">
    <property type="component" value="Unassembled WGS sequence"/>
</dbReference>
<dbReference type="EMBL" id="VMRJ01000004">
    <property type="protein sequence ID" value="TVT39311.1"/>
    <property type="molecule type" value="Genomic_DNA"/>
</dbReference>
<dbReference type="PIRSF" id="PIRSF028451">
    <property type="entry name" value="UCP028451"/>
    <property type="match status" value="1"/>
</dbReference>
<dbReference type="OrthoDB" id="9794241at2"/>
<dbReference type="PANTHER" id="PTHR36452">
    <property type="entry name" value="CHROMOSOME 12, WHOLE GENOME SHOTGUN SEQUENCE"/>
    <property type="match status" value="1"/>
</dbReference>
<comment type="caution">
    <text evidence="1">The sequence shown here is derived from an EMBL/GenBank/DDBJ whole genome shotgun (WGS) entry which is preliminary data.</text>
</comment>
<accession>A0A558BS39</accession>
<proteinExistence type="predicted"/>
<name>A0A558BS39_9BACT</name>
<protein>
    <submittedName>
        <fullName evidence="1">DUF2461 domain-containing protein</fullName>
    </submittedName>
</protein>
<keyword evidence="2" id="KW-1185">Reference proteome</keyword>
<dbReference type="RefSeq" id="WP_144850041.1">
    <property type="nucleotide sequence ID" value="NZ_VMRJ01000004.1"/>
</dbReference>
<dbReference type="InterPro" id="IPR015996">
    <property type="entry name" value="UCP028451"/>
</dbReference>